<evidence type="ECO:0000313" key="4">
    <source>
        <dbReference type="Proteomes" id="UP001162889"/>
    </source>
</evidence>
<reference evidence="1" key="1">
    <citation type="submission" date="2021-07" db="EMBL/GenBank/DDBJ databases">
        <title>Characterization of violacein-producing bacteria and related species.</title>
        <authorList>
            <person name="Wilson H.S."/>
            <person name="De Leon M.E."/>
        </authorList>
    </citation>
    <scope>NUCLEOTIDE SEQUENCE</scope>
    <source>
        <strain evidence="1">HSC-15S17</strain>
    </source>
</reference>
<dbReference type="Proteomes" id="UP001162889">
    <property type="component" value="Unassembled WGS sequence"/>
</dbReference>
<keyword evidence="4" id="KW-1185">Reference proteome</keyword>
<evidence type="ECO:0000313" key="2">
    <source>
        <dbReference type="EMBL" id="MCP2010690.1"/>
    </source>
</evidence>
<organism evidence="1 3">
    <name type="scientific">Duganella violaceipulchra</name>
    <dbReference type="NCBI Taxonomy" id="2849652"/>
    <lineage>
        <taxon>Bacteria</taxon>
        <taxon>Pseudomonadati</taxon>
        <taxon>Pseudomonadota</taxon>
        <taxon>Betaproteobacteria</taxon>
        <taxon>Burkholderiales</taxon>
        <taxon>Oxalobacteraceae</taxon>
        <taxon>Telluria group</taxon>
        <taxon>Duganella</taxon>
    </lineage>
</organism>
<dbReference type="RefSeq" id="WP_217943253.1">
    <property type="nucleotide sequence ID" value="NZ_JAHTGR010000008.1"/>
</dbReference>
<dbReference type="Proteomes" id="UP001155901">
    <property type="component" value="Unassembled WGS sequence"/>
</dbReference>
<reference evidence="2" key="2">
    <citation type="submission" date="2022-03" db="EMBL/GenBank/DDBJ databases">
        <title>Genome Encyclopedia of Bacteria and Archaea VI: Functional Genomics of Type Strains.</title>
        <authorList>
            <person name="Whitman W."/>
        </authorList>
    </citation>
    <scope>NUCLEOTIDE SEQUENCE</scope>
    <source>
        <strain evidence="2">HSC-15S17</strain>
    </source>
</reference>
<name>A0AA41L2J0_9BURK</name>
<comment type="caution">
    <text evidence="1">The sequence shown here is derived from an EMBL/GenBank/DDBJ whole genome shotgun (WGS) entry which is preliminary data.</text>
</comment>
<dbReference type="AlphaFoldDB" id="A0AA41L2J0"/>
<accession>A0AA41L2J0</accession>
<sequence length="1255" mass="131682">MTKLNERYTDAAVSVQHLEHKIRTTLEGAVGRRPEIDRMPASVWLALNVPDTDTALPAGASADSIKQRMGEAIFTRYNDIVLENAKEIRAQISSIFAPHAGAAITHAVGDFGRGLIQGAKPDDRGDIIAAMFNAGHSSSALSGMMRGDIQAAFHILDEGIRQFAEGQGRAPSVAEVEALAAHVEQTGATRAKLTAVGTPLERMRLIADFAIRMADEQMRPRRDVVQAHAEVLHAAAKLLREQVSGLVHKVADGQDVDPGYRWSTLGLRLKIGGATLHSATDFGKEFDRLILDASKGILRDNHIRTIGLAPDQQRLMEHMSQDFVHALDQGGAQARAALGWLGLLNAFIPGPHQGLARSGLGVARAVAGIAVQAAISFDGVETAANAAGERRFQDAMLPAANGSTLDKSLAIESSREVRKILRVDGSLDRVMAGIDEARMEGILAPMVAAGVERLGFVRRLFPDADNAAAFLAQHAAYFDVLLNIKGTLQRQLAVLRQAPGDAAVKSGATEHALTALSGIGPNFGVGQVAPAEKFSALVSFMAKSADHAVAVGADAAAMLRRQADAVAHAIEPEQGRAAVLATLSSIDGVAALADGMQLLSEGLVARQIGWESAPFRQLTDELSRAVYTDYVSDRSAAANRVGAVAGTAGALIGGALVTLPVTFAVAGAGGGVAGILAGAITQAVIAPVIDKAVRLATHHLVKSMAEDAAAVGYVSRLANPAGTLQSVEQIADTIRWSRPSLVALSRNGLNAVVKKRVQDEFVKNAESRFQIGRLSIGALLRAGTDAASHRDLRDVLDFEKANADVSRAAQGLADLAADHARIATYDARIDTARAYVGAPAQAGADPLGGIYEVKQHRLAWDKHQLDLAQGQLALDHAGPVLVARLSETLQHVMEAATSHALPPLLLSHADWTNLMAFFLYPHGAPAIATQLAELEGRLRAAGTLAVGPETSGNFLAHLCAQNNGDREPASLRKAIAAENREIHKREGRIAALVDDHRKYLAGDTGQVADKSRIYQHWLQDYGSAQVERRRTLTPSGLAAMQVGAKLVAGAIQLPFSVLGGFGGAAITSHVSVPELGKVGMGGAQAGLLLSSINPGLFVPSSVAANLATSVVGAHPGLMRTSATFGAHGLDLHTITAVLGGDVITTLKRDGAHVKGVPPHPRAGGAPINFTGDLAAAAEKIERASRPLRDIKAGIAAMAPVPMARSVWLALQSAAPREGAALHAVIRAEHRREEQLSAGLRAALDAGAEDDVPTRL</sequence>
<evidence type="ECO:0000313" key="3">
    <source>
        <dbReference type="Proteomes" id="UP001155901"/>
    </source>
</evidence>
<gene>
    <name evidence="1" type="ORF">KVP70_16195</name>
    <name evidence="2" type="ORF">L1274_004432</name>
</gene>
<dbReference type="EMBL" id="JAHTGR010000008">
    <property type="protein sequence ID" value="MBV6322483.1"/>
    <property type="molecule type" value="Genomic_DNA"/>
</dbReference>
<evidence type="ECO:0000313" key="1">
    <source>
        <dbReference type="EMBL" id="MBV6322483.1"/>
    </source>
</evidence>
<protein>
    <submittedName>
        <fullName evidence="1">Uncharacterized protein</fullName>
    </submittedName>
</protein>
<proteinExistence type="predicted"/>
<dbReference type="EMBL" id="JALJZU010000009">
    <property type="protein sequence ID" value="MCP2010690.1"/>
    <property type="molecule type" value="Genomic_DNA"/>
</dbReference>